<comment type="pathway">
    <text evidence="5">Nitrogen metabolism.</text>
</comment>
<dbReference type="Gene3D" id="2.40.128.20">
    <property type="match status" value="1"/>
</dbReference>
<dbReference type="STRING" id="47839.BN973_02393"/>
<dbReference type="RefSeq" id="WP_036468246.1">
    <property type="nucleotide sequence ID" value="NZ_HG964446.1"/>
</dbReference>
<feature type="binding site" evidence="5">
    <location>
        <position position="29"/>
    </location>
    <ligand>
        <name>heme b</name>
        <dbReference type="ChEBI" id="CHEBI:60344"/>
    </ligand>
</feature>
<dbReference type="HAMAP" id="MF_01297">
    <property type="entry name" value="nitrobindin"/>
    <property type="match status" value="1"/>
</dbReference>
<dbReference type="HOGENOM" id="CLU_085483_1_0_11"/>
<dbReference type="AlphaFoldDB" id="A0A024JWR3"/>
<comment type="domain">
    <text evidence="5">Forms a 10-stranded antiparallel beta-barrel structure able to accommodate a hydrophobic ligand in its interior. In fact, this fold hosts the heme group, which is located in a wide surface cleft.</text>
</comment>
<feature type="short sequence motif" description="GXWXGXG" evidence="5">
    <location>
        <begin position="17"/>
        <end position="23"/>
    </location>
</feature>
<evidence type="ECO:0000256" key="4">
    <source>
        <dbReference type="ARBA" id="ARBA00023235"/>
    </source>
</evidence>
<dbReference type="OrthoDB" id="4804006at2"/>
<accession>A0A024JWR3</accession>
<dbReference type="GO" id="GO:0062213">
    <property type="term" value="F:peroxynitrite isomerase activity"/>
    <property type="evidence" value="ECO:0007669"/>
    <property type="project" value="UniProtKB-UniRule"/>
</dbReference>
<feature type="binding site" evidence="5">
    <location>
        <position position="120"/>
    </location>
    <ligand>
        <name>heme b</name>
        <dbReference type="ChEBI" id="CHEBI:60344"/>
    </ligand>
</feature>
<dbReference type="Proteomes" id="UP000193710">
    <property type="component" value="Unassembled WGS sequence"/>
</dbReference>
<dbReference type="EC" id="5.99.-.-" evidence="5"/>
<keyword evidence="1 5" id="KW-0349">Heme</keyword>
<organism evidence="7">
    <name type="scientific">Mycobacterium triplex</name>
    <dbReference type="NCBI Taxonomy" id="47839"/>
    <lineage>
        <taxon>Bacteria</taxon>
        <taxon>Bacillati</taxon>
        <taxon>Actinomycetota</taxon>
        <taxon>Actinomycetes</taxon>
        <taxon>Mycobacteriales</taxon>
        <taxon>Mycobacteriaceae</taxon>
        <taxon>Mycobacterium</taxon>
        <taxon>Mycobacterium simiae complex</taxon>
    </lineage>
</organism>
<dbReference type="InterPro" id="IPR045165">
    <property type="entry name" value="Nitrobindin"/>
</dbReference>
<dbReference type="EMBL" id="LQPY01000034">
    <property type="protein sequence ID" value="ORX00777.1"/>
    <property type="molecule type" value="Genomic_DNA"/>
</dbReference>
<dbReference type="InterPro" id="IPR054873">
    <property type="entry name" value="PeroxynitIsom"/>
</dbReference>
<comment type="catalytic activity">
    <reaction evidence="5">
        <text>peroxynitrite = nitrate</text>
        <dbReference type="Rhea" id="RHEA:63116"/>
        <dbReference type="ChEBI" id="CHEBI:17632"/>
        <dbReference type="ChEBI" id="CHEBI:25941"/>
    </reaction>
</comment>
<name>A0A024JWR3_9MYCO</name>
<comment type="similarity">
    <text evidence="5">Belongs to the nitrobindin family.</text>
</comment>
<dbReference type="InterPro" id="IPR012674">
    <property type="entry name" value="Calycin"/>
</dbReference>
<keyword evidence="4 5" id="KW-0413">Isomerase</keyword>
<reference evidence="7" key="1">
    <citation type="journal article" date="2014" name="Genome Announc.">
        <title>Draft Genome Sequence of Mycobacterium triplex DSM 44626.</title>
        <authorList>
            <person name="Sassi M."/>
            <person name="Croce O."/>
            <person name="Robert C."/>
            <person name="Raoult D."/>
            <person name="Drancourt M."/>
        </authorList>
    </citation>
    <scope>NUCLEOTIDE SEQUENCE [LARGE SCALE GENOMIC DNA]</scope>
    <source>
        <strain evidence="7">DSM 44626</strain>
    </source>
</reference>
<keyword evidence="2 5" id="KW-0479">Metal-binding</keyword>
<dbReference type="Pfam" id="PF08768">
    <property type="entry name" value="THAP4_heme-bd"/>
    <property type="match status" value="1"/>
</dbReference>
<comment type="function">
    <text evidence="5">Heme-binding protein able to scavenge peroxynitrite and to protect free L-tyrosine against peroxynitrite-mediated nitration, by acting as a peroxynitrite isomerase that converts peroxynitrite to nitrate. Therefore, this protein likely plays a role in peroxynitrite sensing and in the detoxification of reactive nitrogen and oxygen species (RNS and ROS, respectively). Is able to bind nitric oxide (NO) in vitro, but may act as a sensor of peroxynitrite levels in vivo.</text>
</comment>
<sequence length="161" mass="17122">MAPDLHPDLEALAPLLGTWAGRGSGEYPTIQPFEYLEEVVFSHVGKPFLAYAQKTKGAADGKPLHAETGYLRVPEPGHVELVLAHPSGITEIEVGTFSVTGGLIEMELATTSVGLTPTAKEVSALGRSFRVDGGQLSYSVRMGAVGQPLQHHLAAVLRRKP</sequence>
<evidence type="ECO:0000256" key="3">
    <source>
        <dbReference type="ARBA" id="ARBA00023004"/>
    </source>
</evidence>
<reference evidence="8 9" key="3">
    <citation type="submission" date="2016-01" db="EMBL/GenBank/DDBJ databases">
        <title>The new phylogeny of the genus Mycobacterium.</title>
        <authorList>
            <person name="Tarcisio F."/>
            <person name="Conor M."/>
            <person name="Antonella G."/>
            <person name="Elisabetta G."/>
            <person name="Giulia F.S."/>
            <person name="Sara T."/>
            <person name="Anna F."/>
            <person name="Clotilde B."/>
            <person name="Roberto B."/>
            <person name="Veronica D.S."/>
            <person name="Fabio R."/>
            <person name="Monica P."/>
            <person name="Olivier J."/>
            <person name="Enrico T."/>
            <person name="Nicola S."/>
        </authorList>
    </citation>
    <scope>NUCLEOTIDE SEQUENCE [LARGE SCALE GENOMIC DNA]</scope>
    <source>
        <strain evidence="8 9">DSM 44626</strain>
    </source>
</reference>
<dbReference type="NCBIfam" id="NF045819">
    <property type="entry name" value="PeroxynitIsom"/>
    <property type="match status" value="1"/>
</dbReference>
<dbReference type="eggNOG" id="COG4044">
    <property type="taxonomic scope" value="Bacteria"/>
</dbReference>
<evidence type="ECO:0000313" key="7">
    <source>
        <dbReference type="EMBL" id="CDO88034.1"/>
    </source>
</evidence>
<dbReference type="GO" id="GO:0046872">
    <property type="term" value="F:metal ion binding"/>
    <property type="evidence" value="ECO:0007669"/>
    <property type="project" value="UniProtKB-KW"/>
</dbReference>
<evidence type="ECO:0000256" key="1">
    <source>
        <dbReference type="ARBA" id="ARBA00022617"/>
    </source>
</evidence>
<evidence type="ECO:0000259" key="6">
    <source>
        <dbReference type="Pfam" id="PF08768"/>
    </source>
</evidence>
<dbReference type="PANTHER" id="PTHR15854:SF4">
    <property type="entry name" value="PEROXYNITRITE ISOMERASE THAP4"/>
    <property type="match status" value="1"/>
</dbReference>
<protein>
    <recommendedName>
        <fullName evidence="5">Peroxynitrite isomerase</fullName>
        <ecNumber evidence="5">5.99.-.-</ecNumber>
    </recommendedName>
    <alternativeName>
        <fullName evidence="5">Ferric nitrobindin</fullName>
        <shortName evidence="5">Nb(III)</shortName>
    </alternativeName>
</protein>
<evidence type="ECO:0000313" key="9">
    <source>
        <dbReference type="Proteomes" id="UP000193710"/>
    </source>
</evidence>
<dbReference type="InterPro" id="IPR022939">
    <property type="entry name" value="Nb(III)_bact/plant"/>
</dbReference>
<feature type="domain" description="THAP4-like heme-binding" evidence="6">
    <location>
        <begin position="8"/>
        <end position="159"/>
    </location>
</feature>
<feature type="binding site" description="axial binding residue" evidence="5">
    <location>
        <position position="152"/>
    </location>
    <ligand>
        <name>heme b</name>
        <dbReference type="ChEBI" id="CHEBI:60344"/>
    </ligand>
    <ligandPart>
        <name>Fe</name>
        <dbReference type="ChEBI" id="CHEBI:18248"/>
    </ligandPart>
</feature>
<proteinExistence type="inferred from homology"/>
<evidence type="ECO:0000256" key="2">
    <source>
        <dbReference type="ARBA" id="ARBA00022723"/>
    </source>
</evidence>
<dbReference type="PANTHER" id="PTHR15854">
    <property type="entry name" value="THAP4 PROTEIN"/>
    <property type="match status" value="1"/>
</dbReference>
<dbReference type="Proteomes" id="UP000028880">
    <property type="component" value="Unassembled WGS sequence"/>
</dbReference>
<dbReference type="SUPFAM" id="SSF50814">
    <property type="entry name" value="Lipocalins"/>
    <property type="match status" value="1"/>
</dbReference>
<dbReference type="EMBL" id="HG964446">
    <property type="protein sequence ID" value="CDO88034.1"/>
    <property type="molecule type" value="Genomic_DNA"/>
</dbReference>
<reference evidence="7" key="2">
    <citation type="submission" date="2014-04" db="EMBL/GenBank/DDBJ databases">
        <authorList>
            <person name="Xu Y.W."/>
            <person name="Yang Q."/>
        </authorList>
    </citation>
    <scope>NUCLEOTIDE SEQUENCE</scope>
    <source>
        <strain evidence="7">DSM 44626</strain>
    </source>
</reference>
<dbReference type="CDD" id="cd07828">
    <property type="entry name" value="lipocalin_heme-bd-THAP4-like"/>
    <property type="match status" value="1"/>
</dbReference>
<keyword evidence="3 5" id="KW-0408">Iron</keyword>
<keyword evidence="9" id="KW-1185">Reference proteome</keyword>
<gene>
    <name evidence="8" type="ORF">AWC29_02195</name>
    <name evidence="7" type="ORF">BN973_02393</name>
</gene>
<dbReference type="GO" id="GO:0020037">
    <property type="term" value="F:heme binding"/>
    <property type="evidence" value="ECO:0007669"/>
    <property type="project" value="UniProtKB-UniRule"/>
</dbReference>
<evidence type="ECO:0000256" key="5">
    <source>
        <dbReference type="HAMAP-Rule" id="MF_01297"/>
    </source>
</evidence>
<evidence type="ECO:0000313" key="8">
    <source>
        <dbReference type="EMBL" id="ORX00777.1"/>
    </source>
</evidence>
<comment type="cofactor">
    <cofactor evidence="5">
        <name>heme b</name>
        <dbReference type="ChEBI" id="CHEBI:60344"/>
    </cofactor>
    <text evidence="5">Binds 1 heme b group per subunit, that coordinates a highly solvent-exposed Fe(III) atom.</text>
</comment>
<dbReference type="InterPro" id="IPR014878">
    <property type="entry name" value="THAP4-like_heme-bd"/>
</dbReference>